<dbReference type="RefSeq" id="WP_068029187.1">
    <property type="nucleotide sequence ID" value="NZ_QQAZ01000001.1"/>
</dbReference>
<dbReference type="InterPro" id="IPR050901">
    <property type="entry name" value="BP-dep_ABC_trans_perm"/>
</dbReference>
<dbReference type="AlphaFoldDB" id="A0A370HEH4"/>
<gene>
    <name evidence="12" type="ORF">DFR68_101465</name>
</gene>
<feature type="transmembrane region" description="Helical" evidence="10">
    <location>
        <begin position="530"/>
        <end position="556"/>
    </location>
</feature>
<evidence type="ECO:0000256" key="4">
    <source>
        <dbReference type="ARBA" id="ARBA00022475"/>
    </source>
</evidence>
<reference evidence="12 13" key="1">
    <citation type="submission" date="2018-07" db="EMBL/GenBank/DDBJ databases">
        <title>Genomic Encyclopedia of Type Strains, Phase IV (KMG-IV): sequencing the most valuable type-strain genomes for metagenomic binning, comparative biology and taxonomic classification.</title>
        <authorList>
            <person name="Goeker M."/>
        </authorList>
    </citation>
    <scope>NUCLEOTIDE SEQUENCE [LARGE SCALE GENOMIC DNA]</scope>
    <source>
        <strain evidence="12 13">DSM 44952</strain>
    </source>
</reference>
<evidence type="ECO:0000256" key="1">
    <source>
        <dbReference type="ARBA" id="ARBA00004651"/>
    </source>
</evidence>
<dbReference type="InterPro" id="IPR035906">
    <property type="entry name" value="MetI-like_sf"/>
</dbReference>
<keyword evidence="8 10" id="KW-0472">Membrane</keyword>
<evidence type="ECO:0000256" key="6">
    <source>
        <dbReference type="ARBA" id="ARBA00022692"/>
    </source>
</evidence>
<dbReference type="PROSITE" id="PS50928">
    <property type="entry name" value="ABC_TM1"/>
    <property type="match status" value="1"/>
</dbReference>
<name>A0A370HEH4_9NOCA</name>
<evidence type="ECO:0000256" key="2">
    <source>
        <dbReference type="ARBA" id="ARBA00009047"/>
    </source>
</evidence>
<sequence length="737" mass="79445">MTSAKGDVPQPDSAVHTIRAHGLELELATRRMAGPVIGGRNLSGLTVAAAQLPALALLVTMLVVPAVATVVMACGSDSGRVITAWCAEFLVAGLLLTRIWRTRPRPVEGVLRGPRETVGPKASDDEAGAPRSSRGRRGELSAWIVAMAAPGATIGVLDPRHHGFVLYSALFAAAALAFVWFPGRDRRMRWPVPVAIPVVGIVAAVAVTARALGADGARAYAWTLAWVVVAAGVLIFALGFAWTWRRTWWPWWPLIVPFAVSAFVAGLAFRLVSEPLVNSTESVLLQLVLYFLMLVVTFVWSWFGAVFVLLRTASDAVETDPVRRGFLGDPPKRRLPRMDWRGRWQWVKRLIHLVNPVLLILGLVLAVAAARVFDVVLVAVPASQQYVLETSTVYWWRLTVDDPSNRAAAAAYSLPLAVVVGLGAWVLQAGVRRHRARWTIPSARAVPVHLPLVPVPRAEQRPRRNVVRRRTWTPGRLGPRVAWLFTRVGLMSLLMLSPVIVLIVAGWAGLDGPAFTGPRAVWHDSELWRALWTTATVTVVATLLTVTAALPPAFYAASLPPKEPKSRVVVAILVVLAALPAQVYAGPIRAFIEDNSLAGTSMPLILAHASIGLPIAILILRGALLAPEDSPIADARRGLVPIPLAARRALITAGPAVGAVGVLEMVQIWNDFFIGQLVGGADASPWSLLLWSEARQFHESVAHLAAGALLAALPPVVLVLLTWRRFLVPGLTGGVLR</sequence>
<dbReference type="PANTHER" id="PTHR32243">
    <property type="entry name" value="MALTOSE TRANSPORT SYSTEM PERMEASE-RELATED"/>
    <property type="match status" value="1"/>
</dbReference>
<evidence type="ECO:0000313" key="13">
    <source>
        <dbReference type="Proteomes" id="UP000255355"/>
    </source>
</evidence>
<feature type="transmembrane region" description="Helical" evidence="10">
    <location>
        <begin position="284"/>
        <end position="310"/>
    </location>
</feature>
<feature type="transmembrane region" description="Helical" evidence="10">
    <location>
        <begin position="194"/>
        <end position="213"/>
    </location>
</feature>
<evidence type="ECO:0000256" key="5">
    <source>
        <dbReference type="ARBA" id="ARBA00022597"/>
    </source>
</evidence>
<evidence type="ECO:0000313" key="12">
    <source>
        <dbReference type="EMBL" id="RDI55631.1"/>
    </source>
</evidence>
<accession>A0A370HEH4</accession>
<feature type="transmembrane region" description="Helical" evidence="10">
    <location>
        <begin position="703"/>
        <end position="723"/>
    </location>
</feature>
<keyword evidence="5" id="KW-0762">Sugar transport</keyword>
<feature type="transmembrane region" description="Helical" evidence="10">
    <location>
        <begin position="163"/>
        <end position="182"/>
    </location>
</feature>
<feature type="transmembrane region" description="Helical" evidence="10">
    <location>
        <begin position="79"/>
        <end position="96"/>
    </location>
</feature>
<organism evidence="12 13">
    <name type="scientific">Nocardia mexicana</name>
    <dbReference type="NCBI Taxonomy" id="279262"/>
    <lineage>
        <taxon>Bacteria</taxon>
        <taxon>Bacillati</taxon>
        <taxon>Actinomycetota</taxon>
        <taxon>Actinomycetes</taxon>
        <taxon>Mycobacteriales</taxon>
        <taxon>Nocardiaceae</taxon>
        <taxon>Nocardia</taxon>
    </lineage>
</organism>
<dbReference type="InterPro" id="IPR000515">
    <property type="entry name" value="MetI-like"/>
</dbReference>
<keyword evidence="4" id="KW-1003">Cell membrane</keyword>
<comment type="caution">
    <text evidence="12">The sequence shown here is derived from an EMBL/GenBank/DDBJ whole genome shotgun (WGS) entry which is preliminary data.</text>
</comment>
<keyword evidence="6 10" id="KW-0812">Transmembrane</keyword>
<feature type="transmembrane region" description="Helical" evidence="10">
    <location>
        <begin position="52"/>
        <end position="73"/>
    </location>
</feature>
<protein>
    <submittedName>
        <fullName evidence="12">Alpha-glucoside transport system permease protein</fullName>
    </submittedName>
</protein>
<feature type="transmembrane region" description="Helical" evidence="10">
    <location>
        <begin position="350"/>
        <end position="373"/>
    </location>
</feature>
<dbReference type="SUPFAM" id="SSF161098">
    <property type="entry name" value="MetI-like"/>
    <property type="match status" value="1"/>
</dbReference>
<dbReference type="EMBL" id="QQAZ01000001">
    <property type="protein sequence ID" value="RDI55631.1"/>
    <property type="molecule type" value="Genomic_DNA"/>
</dbReference>
<dbReference type="Gene3D" id="1.10.3720.10">
    <property type="entry name" value="MetI-like"/>
    <property type="match status" value="1"/>
</dbReference>
<dbReference type="PANTHER" id="PTHR32243:SF50">
    <property type="entry name" value="MALTOSE_MALTODEXTRIN TRANSPORT SYSTEM PERMEASE PROTEIN MALG"/>
    <property type="match status" value="1"/>
</dbReference>
<feature type="transmembrane region" description="Helical" evidence="10">
    <location>
        <begin position="645"/>
        <end position="666"/>
    </location>
</feature>
<keyword evidence="13" id="KW-1185">Reference proteome</keyword>
<comment type="similarity">
    <text evidence="2">Belongs to the binding-protein-dependent transport system permease family. MalFG subfamily.</text>
</comment>
<dbReference type="STRING" id="1210089.GCA_001613165_06719"/>
<feature type="transmembrane region" description="Helical" evidence="10">
    <location>
        <begin position="407"/>
        <end position="427"/>
    </location>
</feature>
<keyword evidence="7 10" id="KW-1133">Transmembrane helix</keyword>
<dbReference type="GO" id="GO:0005886">
    <property type="term" value="C:plasma membrane"/>
    <property type="evidence" value="ECO:0007669"/>
    <property type="project" value="UniProtKB-SubCell"/>
</dbReference>
<feature type="transmembrane region" description="Helical" evidence="10">
    <location>
        <begin position="140"/>
        <end position="157"/>
    </location>
</feature>
<feature type="transmembrane region" description="Helical" evidence="10">
    <location>
        <begin position="219"/>
        <end position="244"/>
    </location>
</feature>
<evidence type="ECO:0000256" key="7">
    <source>
        <dbReference type="ARBA" id="ARBA00022989"/>
    </source>
</evidence>
<feature type="domain" description="ABC transmembrane type-1" evidence="11">
    <location>
        <begin position="531"/>
        <end position="722"/>
    </location>
</feature>
<dbReference type="OrthoDB" id="3515028at2"/>
<comment type="subcellular location">
    <subcellularLocation>
        <location evidence="1">Cell membrane</location>
        <topology evidence="1">Multi-pass membrane protein</topology>
    </subcellularLocation>
</comment>
<evidence type="ECO:0000256" key="3">
    <source>
        <dbReference type="ARBA" id="ARBA00022448"/>
    </source>
</evidence>
<feature type="transmembrane region" description="Helical" evidence="10">
    <location>
        <begin position="251"/>
        <end position="272"/>
    </location>
</feature>
<dbReference type="Proteomes" id="UP000255355">
    <property type="component" value="Unassembled WGS sequence"/>
</dbReference>
<evidence type="ECO:0000256" key="10">
    <source>
        <dbReference type="SAM" id="Phobius"/>
    </source>
</evidence>
<feature type="transmembrane region" description="Helical" evidence="10">
    <location>
        <begin position="488"/>
        <end position="510"/>
    </location>
</feature>
<proteinExistence type="inferred from homology"/>
<feature type="transmembrane region" description="Helical" evidence="10">
    <location>
        <begin position="568"/>
        <end position="585"/>
    </location>
</feature>
<evidence type="ECO:0000256" key="9">
    <source>
        <dbReference type="SAM" id="MobiDB-lite"/>
    </source>
</evidence>
<evidence type="ECO:0000259" key="11">
    <source>
        <dbReference type="PROSITE" id="PS50928"/>
    </source>
</evidence>
<evidence type="ECO:0000256" key="8">
    <source>
        <dbReference type="ARBA" id="ARBA00023136"/>
    </source>
</evidence>
<keyword evidence="3" id="KW-0813">Transport</keyword>
<feature type="transmembrane region" description="Helical" evidence="10">
    <location>
        <begin position="605"/>
        <end position="624"/>
    </location>
</feature>
<feature type="region of interest" description="Disordered" evidence="9">
    <location>
        <begin position="110"/>
        <end position="134"/>
    </location>
</feature>
<dbReference type="GO" id="GO:0055085">
    <property type="term" value="P:transmembrane transport"/>
    <property type="evidence" value="ECO:0007669"/>
    <property type="project" value="InterPro"/>
</dbReference>